<feature type="region of interest" description="Disordered" evidence="1">
    <location>
        <begin position="42"/>
        <end position="80"/>
    </location>
</feature>
<dbReference type="GeneID" id="20353095"/>
<reference evidence="2" key="3">
    <citation type="submission" date="2010-09" db="EMBL/GenBank/DDBJ databases">
        <title>Annotation of Gaeumannomyces graminis var. tritici R3-111a-1.</title>
        <authorList>
            <consortium name="The Broad Institute Genome Sequencing Platform"/>
            <person name="Ma L.-J."/>
            <person name="Dead R."/>
            <person name="Young S.K."/>
            <person name="Zeng Q."/>
            <person name="Gargeya S."/>
            <person name="Fitzgerald M."/>
            <person name="Haas B."/>
            <person name="Abouelleil A."/>
            <person name="Alvarado L."/>
            <person name="Arachchi H.M."/>
            <person name="Berlin A."/>
            <person name="Brown A."/>
            <person name="Chapman S.B."/>
            <person name="Chen Z."/>
            <person name="Dunbar C."/>
            <person name="Freedman E."/>
            <person name="Gearin G."/>
            <person name="Gellesch M."/>
            <person name="Goldberg J."/>
            <person name="Griggs A."/>
            <person name="Gujja S."/>
            <person name="Heiman D."/>
            <person name="Howarth C."/>
            <person name="Larson L."/>
            <person name="Lui A."/>
            <person name="MacDonald P.J.P."/>
            <person name="Mehta T."/>
            <person name="Montmayeur A."/>
            <person name="Murphy C."/>
            <person name="Neiman D."/>
            <person name="Pearson M."/>
            <person name="Priest M."/>
            <person name="Roberts A."/>
            <person name="Saif S."/>
            <person name="Shea T."/>
            <person name="Shenoy N."/>
            <person name="Sisk P."/>
            <person name="Stolte C."/>
            <person name="Sykes S."/>
            <person name="Yandava C."/>
            <person name="Wortman J."/>
            <person name="Nusbaum C."/>
            <person name="Birren B."/>
        </authorList>
    </citation>
    <scope>NUCLEOTIDE SEQUENCE</scope>
    <source>
        <strain evidence="2">R3-111a-1</strain>
    </source>
</reference>
<dbReference type="EMBL" id="GL385403">
    <property type="protein sequence ID" value="EJT69754.1"/>
    <property type="molecule type" value="Genomic_DNA"/>
</dbReference>
<sequence>MRSRRARAPRPSLPRLFSRLPQASAICGVATLAIGSNMRPSTLLSAAAGGSPASPARPQLLANDKPPAPAPKKRVRGNFGGRKWRLGTLSILWGRSQPMARLPRRSEEGDKQLAFALSVPTSHLSTLLGEGKHPGEQGSYLCDPSSCIR</sequence>
<reference evidence="3" key="4">
    <citation type="journal article" date="2015" name="G3 (Bethesda)">
        <title>Genome sequences of three phytopathogenic species of the Magnaporthaceae family of fungi.</title>
        <authorList>
            <person name="Okagaki L.H."/>
            <person name="Nunes C.C."/>
            <person name="Sailsbery J."/>
            <person name="Clay B."/>
            <person name="Brown D."/>
            <person name="John T."/>
            <person name="Oh Y."/>
            <person name="Young N."/>
            <person name="Fitzgerald M."/>
            <person name="Haas B.J."/>
            <person name="Zeng Q."/>
            <person name="Young S."/>
            <person name="Adiconis X."/>
            <person name="Fan L."/>
            <person name="Levin J.Z."/>
            <person name="Mitchell T.K."/>
            <person name="Okubara P.A."/>
            <person name="Farman M.L."/>
            <person name="Kohn L.M."/>
            <person name="Birren B."/>
            <person name="Ma L.-J."/>
            <person name="Dean R.A."/>
        </authorList>
    </citation>
    <scope>NUCLEOTIDE SEQUENCE</scope>
    <source>
        <strain evidence="3">R3-111a-1</strain>
    </source>
</reference>
<dbReference type="RefSeq" id="XP_009228802.1">
    <property type="nucleotide sequence ID" value="XM_009230538.1"/>
</dbReference>
<accession>J3PGK8</accession>
<evidence type="ECO:0000313" key="3">
    <source>
        <dbReference type="EnsemblFungi" id="EJT69754"/>
    </source>
</evidence>
<protein>
    <submittedName>
        <fullName evidence="2 3">Uncharacterized protein</fullName>
    </submittedName>
</protein>
<dbReference type="HOGENOM" id="CLU_1749771_0_0_1"/>
<proteinExistence type="predicted"/>
<dbReference type="VEuPathDB" id="FungiDB:GGTG_12637"/>
<feature type="compositionally biased region" description="Low complexity" evidence="1">
    <location>
        <begin position="45"/>
        <end position="56"/>
    </location>
</feature>
<name>J3PGK8_GAET3</name>
<keyword evidence="4" id="KW-1185">Reference proteome</keyword>
<reference evidence="3" key="5">
    <citation type="submission" date="2018-04" db="UniProtKB">
        <authorList>
            <consortium name="EnsemblFungi"/>
        </authorList>
    </citation>
    <scope>IDENTIFICATION</scope>
    <source>
        <strain evidence="3">R3-111a-1</strain>
    </source>
</reference>
<reference evidence="4" key="1">
    <citation type="submission" date="2010-07" db="EMBL/GenBank/DDBJ databases">
        <title>The genome sequence of Gaeumannomyces graminis var. tritici strain R3-111a-1.</title>
        <authorList>
            <consortium name="The Broad Institute Genome Sequencing Platform"/>
            <person name="Ma L.-J."/>
            <person name="Dead R."/>
            <person name="Young S."/>
            <person name="Zeng Q."/>
            <person name="Koehrsen M."/>
            <person name="Alvarado L."/>
            <person name="Berlin A."/>
            <person name="Chapman S.B."/>
            <person name="Chen Z."/>
            <person name="Freedman E."/>
            <person name="Gellesch M."/>
            <person name="Goldberg J."/>
            <person name="Griggs A."/>
            <person name="Gujja S."/>
            <person name="Heilman E.R."/>
            <person name="Heiman D."/>
            <person name="Hepburn T."/>
            <person name="Howarth C."/>
            <person name="Jen D."/>
            <person name="Larson L."/>
            <person name="Mehta T."/>
            <person name="Neiman D."/>
            <person name="Pearson M."/>
            <person name="Roberts A."/>
            <person name="Saif S."/>
            <person name="Shea T."/>
            <person name="Shenoy N."/>
            <person name="Sisk P."/>
            <person name="Stolte C."/>
            <person name="Sykes S."/>
            <person name="Walk T."/>
            <person name="White J."/>
            <person name="Yandava C."/>
            <person name="Haas B."/>
            <person name="Nusbaum C."/>
            <person name="Birren B."/>
        </authorList>
    </citation>
    <scope>NUCLEOTIDE SEQUENCE [LARGE SCALE GENOMIC DNA]</scope>
    <source>
        <strain evidence="4">R3-111a-1</strain>
    </source>
</reference>
<feature type="region of interest" description="Disordered" evidence="1">
    <location>
        <begin position="129"/>
        <end position="149"/>
    </location>
</feature>
<dbReference type="EnsemblFungi" id="EJT69754">
    <property type="protein sequence ID" value="EJT69754"/>
    <property type="gene ID" value="GGTG_12637"/>
</dbReference>
<evidence type="ECO:0000313" key="2">
    <source>
        <dbReference type="EMBL" id="EJT69754.1"/>
    </source>
</evidence>
<evidence type="ECO:0000313" key="4">
    <source>
        <dbReference type="Proteomes" id="UP000006039"/>
    </source>
</evidence>
<evidence type="ECO:0000256" key="1">
    <source>
        <dbReference type="SAM" id="MobiDB-lite"/>
    </source>
</evidence>
<dbReference type="AlphaFoldDB" id="J3PGK8"/>
<gene>
    <name evidence="3" type="primary">20353095</name>
    <name evidence="2" type="ORF">GGTG_12637</name>
</gene>
<dbReference type="Proteomes" id="UP000006039">
    <property type="component" value="Unassembled WGS sequence"/>
</dbReference>
<organism evidence="2">
    <name type="scientific">Gaeumannomyces tritici (strain R3-111a-1)</name>
    <name type="common">Wheat and barley take-all root rot fungus</name>
    <name type="synonym">Gaeumannomyces graminis var. tritici</name>
    <dbReference type="NCBI Taxonomy" id="644352"/>
    <lineage>
        <taxon>Eukaryota</taxon>
        <taxon>Fungi</taxon>
        <taxon>Dikarya</taxon>
        <taxon>Ascomycota</taxon>
        <taxon>Pezizomycotina</taxon>
        <taxon>Sordariomycetes</taxon>
        <taxon>Sordariomycetidae</taxon>
        <taxon>Magnaporthales</taxon>
        <taxon>Magnaporthaceae</taxon>
        <taxon>Gaeumannomyces</taxon>
    </lineage>
</organism>
<reference evidence="2" key="2">
    <citation type="submission" date="2010-07" db="EMBL/GenBank/DDBJ databases">
        <authorList>
            <consortium name="The Broad Institute Genome Sequencing Platform"/>
            <consortium name="Broad Institute Genome Sequencing Center for Infectious Disease"/>
            <person name="Ma L.-J."/>
            <person name="Dead R."/>
            <person name="Young S."/>
            <person name="Zeng Q."/>
            <person name="Koehrsen M."/>
            <person name="Alvarado L."/>
            <person name="Berlin A."/>
            <person name="Chapman S.B."/>
            <person name="Chen Z."/>
            <person name="Freedman E."/>
            <person name="Gellesch M."/>
            <person name="Goldberg J."/>
            <person name="Griggs A."/>
            <person name="Gujja S."/>
            <person name="Heilman E.R."/>
            <person name="Heiman D."/>
            <person name="Hepburn T."/>
            <person name="Howarth C."/>
            <person name="Jen D."/>
            <person name="Larson L."/>
            <person name="Mehta T."/>
            <person name="Neiman D."/>
            <person name="Pearson M."/>
            <person name="Roberts A."/>
            <person name="Saif S."/>
            <person name="Shea T."/>
            <person name="Shenoy N."/>
            <person name="Sisk P."/>
            <person name="Stolte C."/>
            <person name="Sykes S."/>
            <person name="Walk T."/>
            <person name="White J."/>
            <person name="Yandava C."/>
            <person name="Haas B."/>
            <person name="Nusbaum C."/>
            <person name="Birren B."/>
        </authorList>
    </citation>
    <scope>NUCLEOTIDE SEQUENCE</scope>
    <source>
        <strain evidence="2">R3-111a-1</strain>
    </source>
</reference>